<protein>
    <recommendedName>
        <fullName evidence="2">DUF7482 domain-containing protein</fullName>
    </recommendedName>
</protein>
<evidence type="ECO:0000313" key="3">
    <source>
        <dbReference type="EMBL" id="TCU90951.1"/>
    </source>
</evidence>
<gene>
    <name evidence="3" type="ORF">EV671_102829</name>
</gene>
<feature type="chain" id="PRO_5020618619" description="DUF7482 domain-containing protein" evidence="1">
    <location>
        <begin position="18"/>
        <end position="171"/>
    </location>
</feature>
<name>A0A4R3UKB4_ROSSA</name>
<dbReference type="AlphaFoldDB" id="A0A4R3UKB4"/>
<feature type="signal peptide" evidence="1">
    <location>
        <begin position="1"/>
        <end position="17"/>
    </location>
</feature>
<evidence type="ECO:0000313" key="4">
    <source>
        <dbReference type="Proteomes" id="UP000295110"/>
    </source>
</evidence>
<dbReference type="EMBL" id="SMBU01000028">
    <property type="protein sequence ID" value="TCU90951.1"/>
    <property type="molecule type" value="Genomic_DNA"/>
</dbReference>
<evidence type="ECO:0000259" key="2">
    <source>
        <dbReference type="Pfam" id="PF24298"/>
    </source>
</evidence>
<organism evidence="3 4">
    <name type="scientific">Roseateles saccharophilus</name>
    <name type="common">Pseudomonas saccharophila</name>
    <dbReference type="NCBI Taxonomy" id="304"/>
    <lineage>
        <taxon>Bacteria</taxon>
        <taxon>Pseudomonadati</taxon>
        <taxon>Pseudomonadota</taxon>
        <taxon>Betaproteobacteria</taxon>
        <taxon>Burkholderiales</taxon>
        <taxon>Sphaerotilaceae</taxon>
        <taxon>Roseateles</taxon>
    </lineage>
</organism>
<comment type="caution">
    <text evidence="3">The sequence shown here is derived from an EMBL/GenBank/DDBJ whole genome shotgun (WGS) entry which is preliminary data.</text>
</comment>
<keyword evidence="4" id="KW-1185">Reference proteome</keyword>
<keyword evidence="1" id="KW-0732">Signal</keyword>
<dbReference type="InterPro" id="IPR055905">
    <property type="entry name" value="DUF7482"/>
</dbReference>
<dbReference type="Pfam" id="PF24298">
    <property type="entry name" value="DUF7482"/>
    <property type="match status" value="1"/>
</dbReference>
<sequence>MTISHLPILLALSLALAACGQAPPRPDEIVLPRQQAWVDGRRVDYVTTDISDAAMAARLGVNHVPRLRDAIGSGRASVTERVYKFADGSQISIFPSGPAAQGAPRPDPNYSPLWRLVLVTWKPGAAARELRSEEAVLEAAEAGELALAVTDIVVNCPITRPAEGPALRGVR</sequence>
<dbReference type="Proteomes" id="UP000295110">
    <property type="component" value="Unassembled WGS sequence"/>
</dbReference>
<proteinExistence type="predicted"/>
<dbReference type="RefSeq" id="WP_420893162.1">
    <property type="nucleotide sequence ID" value="NZ_SGUF01000027.1"/>
</dbReference>
<accession>A0A4R3UKB4</accession>
<feature type="domain" description="DUF7482" evidence="2">
    <location>
        <begin position="39"/>
        <end position="159"/>
    </location>
</feature>
<evidence type="ECO:0000256" key="1">
    <source>
        <dbReference type="SAM" id="SignalP"/>
    </source>
</evidence>
<reference evidence="3 4" key="1">
    <citation type="submission" date="2019-03" db="EMBL/GenBank/DDBJ databases">
        <title>Genomic Encyclopedia of Type Strains, Phase IV (KMG-IV): sequencing the most valuable type-strain genomes for metagenomic binning, comparative biology and taxonomic classification.</title>
        <authorList>
            <person name="Goeker M."/>
        </authorList>
    </citation>
    <scope>NUCLEOTIDE SEQUENCE [LARGE SCALE GENOMIC DNA]</scope>
    <source>
        <strain evidence="3 4">DSM 654</strain>
    </source>
</reference>